<dbReference type="InterPro" id="IPR050064">
    <property type="entry name" value="IGPS_HisA/HisF"/>
</dbReference>
<evidence type="ECO:0000256" key="11">
    <source>
        <dbReference type="ARBA" id="ARBA00049534"/>
    </source>
</evidence>
<comment type="pathway">
    <text evidence="1 12">Amino-acid biosynthesis; L-histidine biosynthesis; L-histidine from 5-phospho-alpha-D-ribose 1-diphosphate: step 5/9.</text>
</comment>
<feature type="active site" description="Nucleophile" evidence="12">
    <location>
        <position position="349"/>
    </location>
</feature>
<dbReference type="SUPFAM" id="SSF51366">
    <property type="entry name" value="Ribulose-phoshate binding barrel"/>
    <property type="match status" value="1"/>
</dbReference>
<dbReference type="RefSeq" id="WP_012196044.1">
    <property type="nucleotide sequence ID" value="NC_009976.1"/>
</dbReference>
<comment type="function">
    <text evidence="9">IGPS catalyzes the conversion of PRFAR and glutamine to IGP, AICAR and glutamate. The HisF subunit catalyzes the cyclization activity that produces IGP and AICAR from PRFAR using the ammonia provided by the HisH subunit.</text>
</comment>
<keyword evidence="8 12" id="KW-0456">Lyase</keyword>
<dbReference type="EC" id="4.3.2.10" evidence="12"/>
<dbReference type="Pfam" id="PF00977">
    <property type="entry name" value="His_biosynth"/>
    <property type="match status" value="1"/>
</dbReference>
<evidence type="ECO:0000256" key="13">
    <source>
        <dbReference type="RuleBase" id="RU003657"/>
    </source>
</evidence>
<evidence type="ECO:0000256" key="4">
    <source>
        <dbReference type="ARBA" id="ARBA00022605"/>
    </source>
</evidence>
<organism evidence="15 16">
    <name type="scientific">Prochlorococcus marinus (strain MIT 9211)</name>
    <dbReference type="NCBI Taxonomy" id="93059"/>
    <lineage>
        <taxon>Bacteria</taxon>
        <taxon>Bacillati</taxon>
        <taxon>Cyanobacteriota</taxon>
        <taxon>Cyanophyceae</taxon>
        <taxon>Synechococcales</taxon>
        <taxon>Prochlorococcaceae</taxon>
        <taxon>Prochlorococcus</taxon>
    </lineage>
</organism>
<dbReference type="Gene3D" id="3.40.50.880">
    <property type="match status" value="1"/>
</dbReference>
<dbReference type="GO" id="GO:0005737">
    <property type="term" value="C:cytoplasm"/>
    <property type="evidence" value="ECO:0007669"/>
    <property type="project" value="UniProtKB-SubCell"/>
</dbReference>
<evidence type="ECO:0000256" key="12">
    <source>
        <dbReference type="HAMAP-Rule" id="MF_00278"/>
    </source>
</evidence>
<dbReference type="Proteomes" id="UP000000788">
    <property type="component" value="Chromosome"/>
</dbReference>
<comment type="subunit">
    <text evidence="3 12">Heterodimer of HisH and HisF.</text>
</comment>
<dbReference type="PROSITE" id="PS51273">
    <property type="entry name" value="GATASE_TYPE_1"/>
    <property type="match status" value="1"/>
</dbReference>
<evidence type="ECO:0000256" key="5">
    <source>
        <dbReference type="ARBA" id="ARBA00022801"/>
    </source>
</evidence>
<protein>
    <recommendedName>
        <fullName evidence="12">Imidazole glycerol phosphate synthase subunit HisH</fullName>
        <ecNumber evidence="12">4.3.2.10</ecNumber>
    </recommendedName>
    <alternativeName>
        <fullName evidence="12">IGP synthase glutaminase subunit</fullName>
        <ecNumber evidence="12">3.5.1.2</ecNumber>
    </alternativeName>
    <alternativeName>
        <fullName evidence="12">IGP synthase subunit HisH</fullName>
    </alternativeName>
    <alternativeName>
        <fullName evidence="12">ImGP synthase subunit HisH</fullName>
        <shortName evidence="12">IGPS subunit HisH</shortName>
    </alternativeName>
</protein>
<accession>A9BC61</accession>
<comment type="function">
    <text evidence="12">IGPS catalyzes the conversion of PRFAR and glutamine to IGP, AICAR and glutamate. The HisH subunit catalyzes the hydrolysis of glutamine to glutamate and ammonia as part of the synthesis of IGP and AICAR. The resulting ammonia molecule is channeled to the active site of HisF.</text>
</comment>
<comment type="subcellular location">
    <subcellularLocation>
        <location evidence="12">Cytoplasm</location>
    </subcellularLocation>
</comment>
<dbReference type="NCBIfam" id="TIGR01855">
    <property type="entry name" value="IMP_synth_hisH"/>
    <property type="match status" value="1"/>
</dbReference>
<proteinExistence type="inferred from homology"/>
<evidence type="ECO:0000256" key="6">
    <source>
        <dbReference type="ARBA" id="ARBA00022962"/>
    </source>
</evidence>
<dbReference type="CDD" id="cd01748">
    <property type="entry name" value="GATase1_IGP_Synthase"/>
    <property type="match status" value="1"/>
</dbReference>
<dbReference type="STRING" id="93059.P9211_14921"/>
<keyword evidence="6 12" id="KW-0315">Glutamine amidotransferase</keyword>
<dbReference type="OrthoDB" id="9781903at2"/>
<gene>
    <name evidence="12" type="primary">hisH</name>
    <name evidence="15" type="ordered locus">P9211_14921</name>
</gene>
<sequence length="479" mass="52571">MSLCKRVIARLDVKGTRLIKGIRFEGLRVMGDSREAAINYFNSGVDEILYIDSVASLYGRNSLTEILKSTAKSIFIPITAGGGVRNIEDAARLLAAGADKIAVNTACIQNPKLINQLAKEFGSQCIVVSIQARAKPSSQEWECMTEAGRERSDVSVIDWIQKVQELGAGEILLTSVDQDGTCKGPDKKLINAAADVAEVPLIVGGGISTVEEIEDSFRKTIITGVSLAASLHHRKIEVKEIKSRLLSSDFNIRIPASIKREELKEKLSDINVGIIDYGMGNQQSLINAFTEIGLSTCLTSSVEKLTKTDLLALPGVGSFPKGMEMLKELDLIDFLKDRAEKDHPLIGICLGMQMLFESGNEFKHTKGLGLIEGEVEMLSVSLKPDTINVLPHVGWNKIYKHNEAENSCEKSFNQYFVHSYAAIDVPKEYITYECNYAGNDFIAAVNKNCISGFQFHPERSGRAGLNLLADEVLRLVRSQ</sequence>
<dbReference type="InterPro" id="IPR010139">
    <property type="entry name" value="Imidazole-glycPsynth_HisH"/>
</dbReference>
<keyword evidence="7 12" id="KW-0368">Histidine biosynthesis</keyword>
<dbReference type="PANTHER" id="PTHR21235:SF2">
    <property type="entry name" value="IMIDAZOLE GLYCEROL PHOSPHATE SYNTHASE HISHF"/>
    <property type="match status" value="1"/>
</dbReference>
<feature type="active site" evidence="12">
    <location>
        <position position="456"/>
    </location>
</feature>
<comment type="catalytic activity">
    <reaction evidence="10 12">
        <text>5-[(5-phospho-1-deoxy-D-ribulos-1-ylimino)methylamino]-1-(5-phospho-beta-D-ribosyl)imidazole-4-carboxamide + L-glutamine = D-erythro-1-(imidazol-4-yl)glycerol 3-phosphate + 5-amino-1-(5-phospho-beta-D-ribosyl)imidazole-4-carboxamide + L-glutamate + H(+)</text>
        <dbReference type="Rhea" id="RHEA:24793"/>
        <dbReference type="ChEBI" id="CHEBI:15378"/>
        <dbReference type="ChEBI" id="CHEBI:29985"/>
        <dbReference type="ChEBI" id="CHEBI:58278"/>
        <dbReference type="ChEBI" id="CHEBI:58359"/>
        <dbReference type="ChEBI" id="CHEBI:58475"/>
        <dbReference type="ChEBI" id="CHEBI:58525"/>
        <dbReference type="EC" id="4.3.2.10"/>
    </reaction>
</comment>
<dbReference type="HAMAP" id="MF_00278">
    <property type="entry name" value="HisH"/>
    <property type="match status" value="1"/>
</dbReference>
<keyword evidence="5 12" id="KW-0378">Hydrolase</keyword>
<dbReference type="Pfam" id="PF00117">
    <property type="entry name" value="GATase"/>
    <property type="match status" value="1"/>
</dbReference>
<dbReference type="eggNOG" id="COG0118">
    <property type="taxonomic scope" value="Bacteria"/>
</dbReference>
<keyword evidence="4 12" id="KW-0028">Amino-acid biosynthesis</keyword>
<dbReference type="EMBL" id="CP000878">
    <property type="protein sequence ID" value="ABX09423.1"/>
    <property type="molecule type" value="Genomic_DNA"/>
</dbReference>
<dbReference type="CDD" id="cd04731">
    <property type="entry name" value="HisF"/>
    <property type="match status" value="1"/>
</dbReference>
<dbReference type="HOGENOM" id="CLU_042271_0_0_3"/>
<feature type="domain" description="Glutamine amidotransferase" evidence="14">
    <location>
        <begin position="274"/>
        <end position="473"/>
    </location>
</feature>
<dbReference type="SUPFAM" id="SSF52317">
    <property type="entry name" value="Class I glutamine amidotransferase-like"/>
    <property type="match status" value="1"/>
</dbReference>
<dbReference type="EC" id="3.5.1.2" evidence="12"/>
<dbReference type="GO" id="GO:0000105">
    <property type="term" value="P:L-histidine biosynthetic process"/>
    <property type="evidence" value="ECO:0007669"/>
    <property type="project" value="UniProtKB-UniRule"/>
</dbReference>
<keyword evidence="12" id="KW-0963">Cytoplasm</keyword>
<evidence type="ECO:0000256" key="9">
    <source>
        <dbReference type="ARBA" id="ARBA00025475"/>
    </source>
</evidence>
<dbReference type="InterPro" id="IPR006062">
    <property type="entry name" value="His_biosynth"/>
</dbReference>
<dbReference type="eggNOG" id="COG0107">
    <property type="taxonomic scope" value="Bacteria"/>
</dbReference>
<evidence type="ECO:0000256" key="3">
    <source>
        <dbReference type="ARBA" id="ARBA00011152"/>
    </source>
</evidence>
<evidence type="ECO:0000313" key="16">
    <source>
        <dbReference type="Proteomes" id="UP000000788"/>
    </source>
</evidence>
<evidence type="ECO:0000256" key="10">
    <source>
        <dbReference type="ARBA" id="ARBA00047838"/>
    </source>
</evidence>
<keyword evidence="16" id="KW-1185">Reference proteome</keyword>
<evidence type="ECO:0000256" key="1">
    <source>
        <dbReference type="ARBA" id="ARBA00005091"/>
    </source>
</evidence>
<evidence type="ECO:0000256" key="2">
    <source>
        <dbReference type="ARBA" id="ARBA00009667"/>
    </source>
</evidence>
<dbReference type="InterPro" id="IPR011060">
    <property type="entry name" value="RibuloseP-bd_barrel"/>
</dbReference>
<dbReference type="InterPro" id="IPR013785">
    <property type="entry name" value="Aldolase_TIM"/>
</dbReference>
<evidence type="ECO:0000256" key="7">
    <source>
        <dbReference type="ARBA" id="ARBA00023102"/>
    </source>
</evidence>
<feature type="active site" evidence="12">
    <location>
        <position position="458"/>
    </location>
</feature>
<dbReference type="GO" id="GO:0016829">
    <property type="term" value="F:lyase activity"/>
    <property type="evidence" value="ECO:0007669"/>
    <property type="project" value="UniProtKB-KW"/>
</dbReference>
<dbReference type="GO" id="GO:0004359">
    <property type="term" value="F:glutaminase activity"/>
    <property type="evidence" value="ECO:0007669"/>
    <property type="project" value="UniProtKB-EC"/>
</dbReference>
<dbReference type="AlphaFoldDB" id="A9BC61"/>
<evidence type="ECO:0000313" key="15">
    <source>
        <dbReference type="EMBL" id="ABX09423.1"/>
    </source>
</evidence>
<name>A9BC61_PROM4</name>
<reference evidence="15 16" key="1">
    <citation type="journal article" date="2007" name="PLoS Genet.">
        <title>Patterns and implications of gene gain and loss in the evolution of Prochlorococcus.</title>
        <authorList>
            <person name="Kettler G.C."/>
            <person name="Martiny A.C."/>
            <person name="Huang K."/>
            <person name="Zucker J."/>
            <person name="Coleman M.L."/>
            <person name="Rodrigue S."/>
            <person name="Chen F."/>
            <person name="Lapidus A."/>
            <person name="Ferriera S."/>
            <person name="Johnson J."/>
            <person name="Steglich C."/>
            <person name="Church G.M."/>
            <person name="Richardson P."/>
            <person name="Chisholm S.W."/>
        </authorList>
    </citation>
    <scope>NUCLEOTIDE SEQUENCE [LARGE SCALE GENOMIC DNA]</scope>
    <source>
        <strain evidence="16">MIT 9211</strain>
    </source>
</reference>
<comment type="similarity">
    <text evidence="2 13">Belongs to the HisA/HisF family.</text>
</comment>
<dbReference type="GO" id="GO:0000107">
    <property type="term" value="F:imidazoleglycerol-phosphate synthase activity"/>
    <property type="evidence" value="ECO:0007669"/>
    <property type="project" value="UniProtKB-UniRule"/>
</dbReference>
<evidence type="ECO:0000259" key="14">
    <source>
        <dbReference type="Pfam" id="PF00117"/>
    </source>
</evidence>
<dbReference type="PANTHER" id="PTHR21235">
    <property type="entry name" value="IMIDAZOLE GLYCEROL PHOSPHATE SYNTHASE SUBUNIT HISF/H IGP SYNTHASE SUBUNIT HISF/H"/>
    <property type="match status" value="1"/>
</dbReference>
<dbReference type="InterPro" id="IPR017926">
    <property type="entry name" value="GATASE"/>
</dbReference>
<dbReference type="KEGG" id="pmj:P9211_14921"/>
<dbReference type="Gene3D" id="3.20.20.70">
    <property type="entry name" value="Aldolase class I"/>
    <property type="match status" value="1"/>
</dbReference>
<dbReference type="UniPathway" id="UPA00031">
    <property type="reaction ID" value="UER00010"/>
</dbReference>
<dbReference type="InterPro" id="IPR004651">
    <property type="entry name" value="HisF"/>
</dbReference>
<dbReference type="InterPro" id="IPR029062">
    <property type="entry name" value="Class_I_gatase-like"/>
</dbReference>
<comment type="catalytic activity">
    <reaction evidence="11 12">
        <text>L-glutamine + H2O = L-glutamate + NH4(+)</text>
        <dbReference type="Rhea" id="RHEA:15889"/>
        <dbReference type="ChEBI" id="CHEBI:15377"/>
        <dbReference type="ChEBI" id="CHEBI:28938"/>
        <dbReference type="ChEBI" id="CHEBI:29985"/>
        <dbReference type="ChEBI" id="CHEBI:58359"/>
        <dbReference type="EC" id="3.5.1.2"/>
    </reaction>
</comment>
<evidence type="ECO:0000256" key="8">
    <source>
        <dbReference type="ARBA" id="ARBA00023239"/>
    </source>
</evidence>